<comment type="caution">
    <text evidence="1">The sequence shown here is derived from an EMBL/GenBank/DDBJ whole genome shotgun (WGS) entry which is preliminary data.</text>
</comment>
<evidence type="ECO:0000313" key="1">
    <source>
        <dbReference type="EMBL" id="KAH3862065.1"/>
    </source>
</evidence>
<name>A0A9D4RD78_DREPO</name>
<reference evidence="1" key="2">
    <citation type="submission" date="2020-11" db="EMBL/GenBank/DDBJ databases">
        <authorList>
            <person name="McCartney M.A."/>
            <person name="Auch B."/>
            <person name="Kono T."/>
            <person name="Mallez S."/>
            <person name="Becker A."/>
            <person name="Gohl D.M."/>
            <person name="Silverstein K.A.T."/>
            <person name="Koren S."/>
            <person name="Bechman K.B."/>
            <person name="Herman A."/>
            <person name="Abrahante J.E."/>
            <person name="Garbe J."/>
        </authorList>
    </citation>
    <scope>NUCLEOTIDE SEQUENCE</scope>
    <source>
        <strain evidence="1">Duluth1</strain>
        <tissue evidence="1">Whole animal</tissue>
    </source>
</reference>
<organism evidence="1 2">
    <name type="scientific">Dreissena polymorpha</name>
    <name type="common">Zebra mussel</name>
    <name type="synonym">Mytilus polymorpha</name>
    <dbReference type="NCBI Taxonomy" id="45954"/>
    <lineage>
        <taxon>Eukaryota</taxon>
        <taxon>Metazoa</taxon>
        <taxon>Spiralia</taxon>
        <taxon>Lophotrochozoa</taxon>
        <taxon>Mollusca</taxon>
        <taxon>Bivalvia</taxon>
        <taxon>Autobranchia</taxon>
        <taxon>Heteroconchia</taxon>
        <taxon>Euheterodonta</taxon>
        <taxon>Imparidentia</taxon>
        <taxon>Neoheterodontei</taxon>
        <taxon>Myida</taxon>
        <taxon>Dreissenoidea</taxon>
        <taxon>Dreissenidae</taxon>
        <taxon>Dreissena</taxon>
    </lineage>
</organism>
<keyword evidence="2" id="KW-1185">Reference proteome</keyword>
<dbReference type="AlphaFoldDB" id="A0A9D4RD78"/>
<accession>A0A9D4RD78</accession>
<evidence type="ECO:0000313" key="2">
    <source>
        <dbReference type="Proteomes" id="UP000828390"/>
    </source>
</evidence>
<protein>
    <submittedName>
        <fullName evidence="1">Uncharacterized protein</fullName>
    </submittedName>
</protein>
<proteinExistence type="predicted"/>
<dbReference type="Proteomes" id="UP000828390">
    <property type="component" value="Unassembled WGS sequence"/>
</dbReference>
<reference evidence="1" key="1">
    <citation type="journal article" date="2019" name="bioRxiv">
        <title>The Genome of the Zebra Mussel, Dreissena polymorpha: A Resource for Invasive Species Research.</title>
        <authorList>
            <person name="McCartney M.A."/>
            <person name="Auch B."/>
            <person name="Kono T."/>
            <person name="Mallez S."/>
            <person name="Zhang Y."/>
            <person name="Obille A."/>
            <person name="Becker A."/>
            <person name="Abrahante J.E."/>
            <person name="Garbe J."/>
            <person name="Badalamenti J.P."/>
            <person name="Herman A."/>
            <person name="Mangelson H."/>
            <person name="Liachko I."/>
            <person name="Sullivan S."/>
            <person name="Sone E.D."/>
            <person name="Koren S."/>
            <person name="Silverstein K.A.T."/>
            <person name="Beckman K.B."/>
            <person name="Gohl D.M."/>
        </authorList>
    </citation>
    <scope>NUCLEOTIDE SEQUENCE</scope>
    <source>
        <strain evidence="1">Duluth1</strain>
        <tissue evidence="1">Whole animal</tissue>
    </source>
</reference>
<dbReference type="EMBL" id="JAIWYP010000002">
    <property type="protein sequence ID" value="KAH3862065.1"/>
    <property type="molecule type" value="Genomic_DNA"/>
</dbReference>
<sequence length="60" mass="6474">MHGPMINPGAPLGQTCGVGIRVGLCRAISSFDFVNKPKREKVPEKNPLGNVRDFLQILGV</sequence>
<gene>
    <name evidence="1" type="ORF">DPMN_025024</name>
</gene>